<comment type="subcellular location">
    <subcellularLocation>
        <location evidence="9">Cytoplasm</location>
    </subcellularLocation>
</comment>
<evidence type="ECO:0000313" key="14">
    <source>
        <dbReference type="EMBL" id="QUL97848.1"/>
    </source>
</evidence>
<dbReference type="InterPro" id="IPR006073">
    <property type="entry name" value="GTP-bd"/>
</dbReference>
<reference evidence="14" key="2">
    <citation type="journal article" date="2023" name="Biology">
        <title>Prokaryotic Life Associated with Coal-Fire Gas Vents Revealed by Metagenomics.</title>
        <authorList>
            <person name="Kadnikov V.V."/>
            <person name="Mardanov A.V."/>
            <person name="Beletsky A.V."/>
            <person name="Karnachuk O.V."/>
            <person name="Ravin N.V."/>
        </authorList>
    </citation>
    <scope>NUCLEOTIDE SEQUENCE</scope>
    <source>
        <strain evidence="14">Bu02</strain>
    </source>
</reference>
<dbReference type="SUPFAM" id="SSF52540">
    <property type="entry name" value="P-loop containing nucleoside triphosphate hydrolases"/>
    <property type="match status" value="1"/>
</dbReference>
<dbReference type="InterPro" id="IPR027266">
    <property type="entry name" value="TrmE/GcvT-like"/>
</dbReference>
<feature type="binding site" evidence="9">
    <location>
        <begin position="307"/>
        <end position="310"/>
    </location>
    <ligand>
        <name>GTP</name>
        <dbReference type="ChEBI" id="CHEBI:37565"/>
    </ligand>
</feature>
<feature type="binding site" evidence="9">
    <location>
        <position position="287"/>
    </location>
    <ligand>
        <name>K(+)</name>
        <dbReference type="ChEBI" id="CHEBI:29103"/>
    </ligand>
</feature>
<name>A0AAT9LCC9_9FIRM</name>
<keyword evidence="6 9" id="KW-0460">Magnesium</keyword>
<dbReference type="InterPro" id="IPR027417">
    <property type="entry name" value="P-loop_NTPase"/>
</dbReference>
<proteinExistence type="inferred from homology"/>
<comment type="cofactor">
    <cofactor evidence="9">
        <name>K(+)</name>
        <dbReference type="ChEBI" id="CHEBI:29103"/>
    </cofactor>
    <text evidence="9">Binds 1 potassium ion per subunit.</text>
</comment>
<evidence type="ECO:0000256" key="9">
    <source>
        <dbReference type="HAMAP-Rule" id="MF_00379"/>
    </source>
</evidence>
<evidence type="ECO:0000256" key="7">
    <source>
        <dbReference type="ARBA" id="ARBA00022958"/>
    </source>
</evidence>
<feature type="binding site" evidence="9">
    <location>
        <position position="288"/>
    </location>
    <ligand>
        <name>Mg(2+)</name>
        <dbReference type="ChEBI" id="CHEBI:18420"/>
    </ligand>
</feature>
<dbReference type="InterPro" id="IPR005225">
    <property type="entry name" value="Small_GTP-bd"/>
</dbReference>
<feature type="domain" description="GTP-binding protein TrmE N-terminal" evidence="12">
    <location>
        <begin position="38"/>
        <end position="159"/>
    </location>
</feature>
<dbReference type="InterPro" id="IPR018948">
    <property type="entry name" value="GTP-bd_TrmE_N"/>
</dbReference>
<gene>
    <name evidence="9 14" type="primary">mnmE</name>
    <name evidence="9" type="synonym">trmE</name>
    <name evidence="14" type="ORF">IMF26_07055</name>
</gene>
<evidence type="ECO:0000256" key="4">
    <source>
        <dbReference type="ARBA" id="ARBA00022741"/>
    </source>
</evidence>
<evidence type="ECO:0000256" key="8">
    <source>
        <dbReference type="ARBA" id="ARBA00023134"/>
    </source>
</evidence>
<feature type="binding site" evidence="9">
    <location>
        <position position="263"/>
    </location>
    <ligand>
        <name>K(+)</name>
        <dbReference type="ChEBI" id="CHEBI:29103"/>
    </ligand>
</feature>
<sequence length="489" mass="52904">MLWSAGEVSYEQEGVQAKVSVLGGAGEDVGPWQDETETIAAVATPTGMGGIAIVRLSGPRAIEVAEGMVWLRRRRNISSLQTWSCALGDVFDPASGVHVDEAVIVVMRAPRSYTGEDVVEVQCHGGRLVAEKVLSLALSLGARLAMPGEFTRRAFLNGRITLEEAEAVLDIVTATTESSLAQARRRLKGELGSMVGRWEKSIVGILAQLEGAADFPEDIDAARGEVVEEVRKVRDEIDGLLKRAPLGLALTQGIEVCIVGRPNVGKSSLFNALLAQERAIVTDIPGTTRDVLRERTEWQGLPVILLDTAGLRDTREIVEAMGVERAKSAAEESEVILYVVDDSEGLLNEDIEWLRKWQDRRVIVAVNKTDIGRNLVTAGELEPLVGHGWVRVSGKTGSGVSSLKEKVAGLFTRGGGIDEVLPGSARQVDCLRRAKEALSRVLSDLEQGWTEDVIVLSLEEAARALLELTGRNVSEETLNEIFSRFCVGK</sequence>
<feature type="binding site" evidence="9">
    <location>
        <position position="159"/>
    </location>
    <ligand>
        <name>(6S)-5-formyl-5,6,7,8-tetrahydrofolate</name>
        <dbReference type="ChEBI" id="CHEBI:57457"/>
    </ligand>
</feature>
<evidence type="ECO:0000256" key="10">
    <source>
        <dbReference type="RuleBase" id="RU003313"/>
    </source>
</evidence>
<dbReference type="CDD" id="cd04164">
    <property type="entry name" value="trmE"/>
    <property type="match status" value="1"/>
</dbReference>
<dbReference type="NCBIfam" id="TIGR00450">
    <property type="entry name" value="mnmE_trmE_thdF"/>
    <property type="match status" value="1"/>
</dbReference>
<dbReference type="Pfam" id="PF12631">
    <property type="entry name" value="MnmE_helical"/>
    <property type="match status" value="1"/>
</dbReference>
<dbReference type="PANTHER" id="PTHR42714">
    <property type="entry name" value="TRNA MODIFICATION GTPASE GTPBP3"/>
    <property type="match status" value="1"/>
</dbReference>
<feature type="domain" description="MnmE helical" evidence="13">
    <location>
        <begin position="162"/>
        <end position="486"/>
    </location>
</feature>
<protein>
    <recommendedName>
        <fullName evidence="9">tRNA modification GTPase MnmE</fullName>
        <ecNumber evidence="9">3.6.-.-</ecNumber>
    </recommendedName>
</protein>
<dbReference type="PRINTS" id="PR00326">
    <property type="entry name" value="GTP1OBG"/>
</dbReference>
<organism evidence="14">
    <name type="scientific">Candidatus Fermentithermobacillus carboniphilus</name>
    <dbReference type="NCBI Taxonomy" id="3085328"/>
    <lineage>
        <taxon>Bacteria</taxon>
        <taxon>Bacillati</taxon>
        <taxon>Bacillota</taxon>
        <taxon>Candidatus Fermentithermobacillia</taxon>
        <taxon>Candidatus Fermentithermobacillales</taxon>
        <taxon>Candidatus Fermentithermobacillaceae</taxon>
        <taxon>Candidatus Fermentithermobacillus</taxon>
    </lineage>
</organism>
<dbReference type="Gene3D" id="1.20.120.430">
    <property type="entry name" value="tRNA modification GTPase MnmE domain 2"/>
    <property type="match status" value="1"/>
</dbReference>
<dbReference type="EC" id="3.6.-.-" evidence="9"/>
<keyword evidence="5 9" id="KW-0378">Hydrolase</keyword>
<feature type="binding site" evidence="9">
    <location>
        <position position="120"/>
    </location>
    <ligand>
        <name>(6S)-5-formyl-5,6,7,8-tetrahydrofolate</name>
        <dbReference type="ChEBI" id="CHEBI:57457"/>
    </ligand>
</feature>
<reference evidence="14" key="1">
    <citation type="submission" date="2020-10" db="EMBL/GenBank/DDBJ databases">
        <authorList>
            <person name="Kadnikov V."/>
            <person name="Beletsky A.V."/>
            <person name="Mardanov A.V."/>
            <person name="Karnachuk O.V."/>
            <person name="Ravin N.V."/>
        </authorList>
    </citation>
    <scope>NUCLEOTIDE SEQUENCE</scope>
    <source>
        <strain evidence="14">Bu02</strain>
    </source>
</reference>
<comment type="similarity">
    <text evidence="1 9 10">Belongs to the TRAFAC class TrmE-Era-EngA-EngB-Septin-like GTPase superfamily. TrmE GTPase family.</text>
</comment>
<feature type="binding site" evidence="9">
    <location>
        <position position="282"/>
    </location>
    <ligand>
        <name>K(+)</name>
        <dbReference type="ChEBI" id="CHEBI:29103"/>
    </ligand>
</feature>
<evidence type="ECO:0000259" key="13">
    <source>
        <dbReference type="Pfam" id="PF12631"/>
    </source>
</evidence>
<dbReference type="InterPro" id="IPR031168">
    <property type="entry name" value="G_TrmE"/>
</dbReference>
<feature type="binding site" evidence="9">
    <location>
        <position position="55"/>
    </location>
    <ligand>
        <name>(6S)-5-formyl-5,6,7,8-tetrahydrofolate</name>
        <dbReference type="ChEBI" id="CHEBI:57457"/>
    </ligand>
</feature>
<dbReference type="GO" id="GO:0005525">
    <property type="term" value="F:GTP binding"/>
    <property type="evidence" value="ECO:0007669"/>
    <property type="project" value="UniProtKB-UniRule"/>
</dbReference>
<feature type="domain" description="G" evidence="11">
    <location>
        <begin position="255"/>
        <end position="368"/>
    </location>
</feature>
<comment type="subunit">
    <text evidence="9">Homodimer. Heterotetramer of two MnmE and two MnmG subunits.</text>
</comment>
<evidence type="ECO:0000256" key="1">
    <source>
        <dbReference type="ARBA" id="ARBA00011043"/>
    </source>
</evidence>
<dbReference type="Pfam" id="PF01926">
    <property type="entry name" value="MMR_HSR1"/>
    <property type="match status" value="1"/>
</dbReference>
<dbReference type="AlphaFoldDB" id="A0AAT9LCC9"/>
<dbReference type="GO" id="GO:0046872">
    <property type="term" value="F:metal ion binding"/>
    <property type="evidence" value="ECO:0007669"/>
    <property type="project" value="UniProtKB-KW"/>
</dbReference>
<dbReference type="InterPro" id="IPR025867">
    <property type="entry name" value="MnmE_helical"/>
</dbReference>
<evidence type="ECO:0000256" key="6">
    <source>
        <dbReference type="ARBA" id="ARBA00022842"/>
    </source>
</evidence>
<dbReference type="GO" id="GO:0005829">
    <property type="term" value="C:cytosol"/>
    <property type="evidence" value="ECO:0007669"/>
    <property type="project" value="TreeGrafter"/>
</dbReference>
<feature type="binding site" evidence="9">
    <location>
        <begin position="282"/>
        <end position="288"/>
    </location>
    <ligand>
        <name>GTP</name>
        <dbReference type="ChEBI" id="CHEBI:37565"/>
    </ligand>
</feature>
<dbReference type="KEGG" id="fcz:IMF26_07055"/>
<dbReference type="GO" id="GO:0030488">
    <property type="term" value="P:tRNA methylation"/>
    <property type="evidence" value="ECO:0007669"/>
    <property type="project" value="TreeGrafter"/>
</dbReference>
<evidence type="ECO:0000256" key="3">
    <source>
        <dbReference type="ARBA" id="ARBA00022723"/>
    </source>
</evidence>
<keyword evidence="4 9" id="KW-0547">Nucleotide-binding</keyword>
<accession>A0AAT9LCC9</accession>
<keyword evidence="7 9" id="KW-0630">Potassium</keyword>
<dbReference type="Pfam" id="PF10396">
    <property type="entry name" value="TrmE_N"/>
    <property type="match status" value="1"/>
</dbReference>
<keyword evidence="9" id="KW-0963">Cytoplasm</keyword>
<keyword evidence="8 9" id="KW-0342">GTP-binding</keyword>
<evidence type="ECO:0000256" key="5">
    <source>
        <dbReference type="ARBA" id="ARBA00022801"/>
    </source>
</evidence>
<evidence type="ECO:0000259" key="11">
    <source>
        <dbReference type="Pfam" id="PF01926"/>
    </source>
</evidence>
<feature type="binding site" evidence="9">
    <location>
        <position position="284"/>
    </location>
    <ligand>
        <name>K(+)</name>
        <dbReference type="ChEBI" id="CHEBI:29103"/>
    </ligand>
</feature>
<dbReference type="NCBIfam" id="TIGR00231">
    <property type="entry name" value="small_GTP"/>
    <property type="match status" value="1"/>
</dbReference>
<feature type="binding site" evidence="9">
    <location>
        <begin position="263"/>
        <end position="268"/>
    </location>
    <ligand>
        <name>GTP</name>
        <dbReference type="ChEBI" id="CHEBI:37565"/>
    </ligand>
</feature>
<comment type="function">
    <text evidence="9">Exhibits a very high intrinsic GTPase hydrolysis rate. Involved in the addition of a carboxymethylaminomethyl (cmnm) group at the wobble position (U34) of certain tRNAs, forming tRNA-cmnm(5)s(2)U34.</text>
</comment>
<keyword evidence="3 9" id="KW-0479">Metal-binding</keyword>
<keyword evidence="2 9" id="KW-0819">tRNA processing</keyword>
<dbReference type="HAMAP" id="MF_00379">
    <property type="entry name" value="GTPase_MnmE"/>
    <property type="match status" value="1"/>
</dbReference>
<dbReference type="GO" id="GO:0002098">
    <property type="term" value="P:tRNA wobble uridine modification"/>
    <property type="evidence" value="ECO:0007669"/>
    <property type="project" value="TreeGrafter"/>
</dbReference>
<feature type="binding site" evidence="9">
    <location>
        <position position="489"/>
    </location>
    <ligand>
        <name>(6S)-5-formyl-5,6,7,8-tetrahydrofolate</name>
        <dbReference type="ChEBI" id="CHEBI:57457"/>
    </ligand>
</feature>
<evidence type="ECO:0000256" key="2">
    <source>
        <dbReference type="ARBA" id="ARBA00022694"/>
    </source>
</evidence>
<dbReference type="GO" id="GO:0042802">
    <property type="term" value="F:identical protein binding"/>
    <property type="evidence" value="ECO:0007669"/>
    <property type="project" value="UniProtKB-ARBA"/>
</dbReference>
<dbReference type="PANTHER" id="PTHR42714:SF2">
    <property type="entry name" value="TRNA MODIFICATION GTPASE GTPBP3, MITOCHONDRIAL"/>
    <property type="match status" value="1"/>
</dbReference>
<dbReference type="FunFam" id="3.30.1360.120:FF:000003">
    <property type="entry name" value="tRNA modification GTPase MnmE"/>
    <property type="match status" value="1"/>
</dbReference>
<dbReference type="InterPro" id="IPR004520">
    <property type="entry name" value="GTPase_MnmE"/>
</dbReference>
<comment type="caution">
    <text evidence="9">Lacks conserved residue(s) required for the propagation of feature annotation.</text>
</comment>
<dbReference type="Gene3D" id="3.30.1360.120">
    <property type="entry name" value="Probable tRNA modification gtpase trme, domain 1"/>
    <property type="match status" value="1"/>
</dbReference>
<dbReference type="CDD" id="cd14858">
    <property type="entry name" value="TrmE_N"/>
    <property type="match status" value="1"/>
</dbReference>
<feature type="binding site" evidence="9">
    <location>
        <position position="267"/>
    </location>
    <ligand>
        <name>Mg(2+)</name>
        <dbReference type="ChEBI" id="CHEBI:18420"/>
    </ligand>
</feature>
<dbReference type="GO" id="GO:0003924">
    <property type="term" value="F:GTPase activity"/>
    <property type="evidence" value="ECO:0007669"/>
    <property type="project" value="UniProtKB-UniRule"/>
</dbReference>
<evidence type="ECO:0000259" key="12">
    <source>
        <dbReference type="Pfam" id="PF10396"/>
    </source>
</evidence>
<dbReference type="InterPro" id="IPR027368">
    <property type="entry name" value="MnmE_dom2"/>
</dbReference>
<dbReference type="EMBL" id="CP062796">
    <property type="protein sequence ID" value="QUL97848.1"/>
    <property type="molecule type" value="Genomic_DNA"/>
</dbReference>
<dbReference type="Gene3D" id="3.40.50.300">
    <property type="entry name" value="P-loop containing nucleotide triphosphate hydrolases"/>
    <property type="match status" value="1"/>
</dbReference>